<keyword evidence="8" id="KW-1185">Reference proteome</keyword>
<dbReference type="OrthoDB" id="10252235at2759"/>
<proteinExistence type="inferred from homology"/>
<evidence type="ECO:0000313" key="8">
    <source>
        <dbReference type="Proteomes" id="UP000309340"/>
    </source>
</evidence>
<dbReference type="Pfam" id="PF00149">
    <property type="entry name" value="Metallophos"/>
    <property type="match status" value="1"/>
</dbReference>
<dbReference type="GO" id="GO:0016787">
    <property type="term" value="F:hydrolase activity"/>
    <property type="evidence" value="ECO:0007669"/>
    <property type="project" value="UniProtKB-KW"/>
</dbReference>
<dbReference type="Gene3D" id="3.60.21.10">
    <property type="match status" value="1"/>
</dbReference>
<evidence type="ECO:0008006" key="9">
    <source>
        <dbReference type="Google" id="ProtNLM"/>
    </source>
</evidence>
<reference evidence="7 8" key="1">
    <citation type="submission" date="2017-03" db="EMBL/GenBank/DDBJ databases">
        <title>Genomes of endolithic fungi from Antarctica.</title>
        <authorList>
            <person name="Coleine C."/>
            <person name="Masonjones S."/>
            <person name="Stajich J.E."/>
        </authorList>
    </citation>
    <scope>NUCLEOTIDE SEQUENCE [LARGE SCALE GENOMIC DNA]</scope>
    <source>
        <strain evidence="7 8">CCFEE 5184</strain>
    </source>
</reference>
<dbReference type="STRING" id="329884.A0A4U0Y0K6"/>
<evidence type="ECO:0000259" key="6">
    <source>
        <dbReference type="Pfam" id="PF02872"/>
    </source>
</evidence>
<dbReference type="InterPro" id="IPR006179">
    <property type="entry name" value="5_nucleotidase/apyrase"/>
</dbReference>
<dbReference type="InterPro" id="IPR004843">
    <property type="entry name" value="Calcineurin-like_PHP"/>
</dbReference>
<gene>
    <name evidence="7" type="ORF">B0A55_01211</name>
</gene>
<dbReference type="AlphaFoldDB" id="A0A4U0Y0K6"/>
<keyword evidence="3" id="KW-0547">Nucleotide-binding</keyword>
<dbReference type="Proteomes" id="UP000309340">
    <property type="component" value="Unassembled WGS sequence"/>
</dbReference>
<dbReference type="SUPFAM" id="SSF56300">
    <property type="entry name" value="Metallo-dependent phosphatases"/>
    <property type="match status" value="1"/>
</dbReference>
<dbReference type="SUPFAM" id="SSF55816">
    <property type="entry name" value="5'-nucleotidase (syn. UDP-sugar hydrolase), C-terminal domain"/>
    <property type="match status" value="1"/>
</dbReference>
<dbReference type="InterPro" id="IPR008334">
    <property type="entry name" value="5'-Nucleotdase_C"/>
</dbReference>
<dbReference type="PRINTS" id="PR01607">
    <property type="entry name" value="APYRASEFAMLY"/>
</dbReference>
<evidence type="ECO:0000256" key="3">
    <source>
        <dbReference type="RuleBase" id="RU362119"/>
    </source>
</evidence>
<evidence type="ECO:0000259" key="5">
    <source>
        <dbReference type="Pfam" id="PF00149"/>
    </source>
</evidence>
<evidence type="ECO:0000313" key="7">
    <source>
        <dbReference type="EMBL" id="TKA82571.1"/>
    </source>
</evidence>
<feature type="region of interest" description="Disordered" evidence="4">
    <location>
        <begin position="1"/>
        <end position="23"/>
    </location>
</feature>
<evidence type="ECO:0000256" key="4">
    <source>
        <dbReference type="SAM" id="MobiDB-lite"/>
    </source>
</evidence>
<name>A0A4U0Y0K6_9PEZI</name>
<organism evidence="7 8">
    <name type="scientific">Friedmanniomyces simplex</name>
    <dbReference type="NCBI Taxonomy" id="329884"/>
    <lineage>
        <taxon>Eukaryota</taxon>
        <taxon>Fungi</taxon>
        <taxon>Dikarya</taxon>
        <taxon>Ascomycota</taxon>
        <taxon>Pezizomycotina</taxon>
        <taxon>Dothideomycetes</taxon>
        <taxon>Dothideomycetidae</taxon>
        <taxon>Mycosphaerellales</taxon>
        <taxon>Teratosphaeriaceae</taxon>
        <taxon>Friedmanniomyces</taxon>
    </lineage>
</organism>
<evidence type="ECO:0000256" key="1">
    <source>
        <dbReference type="ARBA" id="ARBA00006654"/>
    </source>
</evidence>
<dbReference type="PANTHER" id="PTHR11575:SF48">
    <property type="entry name" value="5'-NUCLEOTIDASE"/>
    <property type="match status" value="1"/>
</dbReference>
<dbReference type="InterPro" id="IPR036907">
    <property type="entry name" value="5'-Nucleotdase_C_sf"/>
</dbReference>
<evidence type="ECO:0000256" key="2">
    <source>
        <dbReference type="ARBA" id="ARBA00022729"/>
    </source>
</evidence>
<protein>
    <recommendedName>
        <fullName evidence="9">5'-Nucleotidase C-terminal domain-containing protein</fullName>
    </recommendedName>
</protein>
<feature type="compositionally biased region" description="Basic and acidic residues" evidence="4">
    <location>
        <begin position="584"/>
        <end position="600"/>
    </location>
</feature>
<dbReference type="PANTHER" id="PTHR11575">
    <property type="entry name" value="5'-NUCLEOTIDASE-RELATED"/>
    <property type="match status" value="1"/>
</dbReference>
<comment type="caution">
    <text evidence="7">The sequence shown here is derived from an EMBL/GenBank/DDBJ whole genome shotgun (WGS) entry which is preliminary data.</text>
</comment>
<comment type="similarity">
    <text evidence="1 3">Belongs to the 5'-nucleotidase family.</text>
</comment>
<dbReference type="GO" id="GO:0000166">
    <property type="term" value="F:nucleotide binding"/>
    <property type="evidence" value="ECO:0007669"/>
    <property type="project" value="UniProtKB-KW"/>
</dbReference>
<dbReference type="EMBL" id="NAJQ01000031">
    <property type="protein sequence ID" value="TKA82571.1"/>
    <property type="molecule type" value="Genomic_DNA"/>
</dbReference>
<dbReference type="InterPro" id="IPR029052">
    <property type="entry name" value="Metallo-depent_PP-like"/>
</dbReference>
<keyword evidence="3" id="KW-0378">Hydrolase</keyword>
<dbReference type="GO" id="GO:0009166">
    <property type="term" value="P:nucleotide catabolic process"/>
    <property type="evidence" value="ECO:0007669"/>
    <property type="project" value="InterPro"/>
</dbReference>
<accession>A0A4U0Y0K6</accession>
<dbReference type="Pfam" id="PF02872">
    <property type="entry name" value="5_nucleotid_C"/>
    <property type="match status" value="1"/>
</dbReference>
<keyword evidence="2" id="KW-0732">Signal</keyword>
<dbReference type="Gene3D" id="3.90.780.10">
    <property type="entry name" value="5'-Nucleotidase, C-terminal domain"/>
    <property type="match status" value="1"/>
</dbReference>
<feature type="domain" description="5'-Nucleotidase C-terminal" evidence="6">
    <location>
        <begin position="318"/>
        <end position="470"/>
    </location>
</feature>
<feature type="region of interest" description="Disordered" evidence="4">
    <location>
        <begin position="531"/>
        <end position="625"/>
    </location>
</feature>
<feature type="domain" description="Calcineurin-like phosphoesterase" evidence="5">
    <location>
        <begin position="28"/>
        <end position="242"/>
    </location>
</feature>
<sequence>MAQNGDMAAGESTAYSPAPTPSGPPDLRFIHYNDVYHVEQGSKEPVGGIPRFKSVCDYYQHDPRFADQPGCLTLFSGDAFNPSLESSVTKGRHMVPALNLIETSAACLGNHDLDFGVEQFEYLAGMCRFPWLCSNVLDPDLGEGVALGRCKRSVMLTSSNGIKVGIMGLVEREWLDTINTLPPRLVFTEPDFVAKEIAAQLRAEGAEIVIALTHQREPNDEALAQALERGTLDIILSGHDHFYAHSVVNTTHVLRSRTDFKQLSYLGAWRHEDSNTSNPWTFRITRRDILSSIPADPQETEIVEKITASLKPKLEKPIGYTAAPLDARFTTVRLRESNYGNFVCDLMRFHYNADCCIIAAGTIRGDQVYGPGMLKVKDLLDCFPFEDPCVVIGLKGKAVVEALENAVSKYPALEGRFPQISGITFAFDPAKPGMHRCSEVKIAGAPVELEREYKLATRDYMVRGKDGFHSLALEEAGGTARSLVGDETGTLISTLLRQYFMSLKTLGRWKGWSADMGRFWRGVHDELHEVHPVREPLKPGEAVSGVEETGPGEEGVERTGQGQGVPSLVGKAMRQDPPQPHYQPDAKDDDNDHQHYHSDSENDTTTSRADLPAVPSGPNAQHAVAKRERELILIRKVMRKWWRLAGLKGHPALCDEHGEGEFGVFWTKGICPRLEGRIRMIRG</sequence>